<dbReference type="Proteomes" id="UP000286287">
    <property type="component" value="Unassembled WGS sequence"/>
</dbReference>
<dbReference type="RefSeq" id="WP_119761220.1">
    <property type="nucleotide sequence ID" value="NZ_QYUJ01000009.1"/>
</dbReference>
<keyword evidence="3" id="KW-1185">Reference proteome</keyword>
<dbReference type="OrthoDB" id="70514at2"/>
<proteinExistence type="predicted"/>
<protein>
    <submittedName>
        <fullName evidence="2">DUF2726 domain-containing protein</fullName>
    </submittedName>
</protein>
<dbReference type="Pfam" id="PF10881">
    <property type="entry name" value="DUF2726"/>
    <property type="match status" value="1"/>
</dbReference>
<dbReference type="EMBL" id="QYUJ01000009">
    <property type="protein sequence ID" value="RJF74626.1"/>
    <property type="molecule type" value="Genomic_DNA"/>
</dbReference>
<organism evidence="2 3">
    <name type="scientific">Deinococcus cavernae</name>
    <dbReference type="NCBI Taxonomy" id="2320857"/>
    <lineage>
        <taxon>Bacteria</taxon>
        <taxon>Thermotogati</taxon>
        <taxon>Deinococcota</taxon>
        <taxon>Deinococci</taxon>
        <taxon>Deinococcales</taxon>
        <taxon>Deinococcaceae</taxon>
        <taxon>Deinococcus</taxon>
    </lineage>
</organism>
<evidence type="ECO:0000313" key="2">
    <source>
        <dbReference type="EMBL" id="RJF74626.1"/>
    </source>
</evidence>
<evidence type="ECO:0000259" key="1">
    <source>
        <dbReference type="Pfam" id="PF10881"/>
    </source>
</evidence>
<dbReference type="AlphaFoldDB" id="A0A418VEW3"/>
<dbReference type="InterPro" id="IPR024402">
    <property type="entry name" value="DUF2726"/>
</dbReference>
<feature type="domain" description="DUF2726" evidence="1">
    <location>
        <begin position="47"/>
        <end position="146"/>
    </location>
</feature>
<evidence type="ECO:0000313" key="3">
    <source>
        <dbReference type="Proteomes" id="UP000286287"/>
    </source>
</evidence>
<gene>
    <name evidence="2" type="ORF">D3875_03535</name>
</gene>
<comment type="caution">
    <text evidence="2">The sequence shown here is derived from an EMBL/GenBank/DDBJ whole genome shotgun (WGS) entry which is preliminary data.</text>
</comment>
<name>A0A418VEW3_9DEIO</name>
<reference evidence="2 3" key="1">
    <citation type="submission" date="2018-09" db="EMBL/GenBank/DDBJ databases">
        <authorList>
            <person name="Zhu H."/>
        </authorList>
    </citation>
    <scope>NUCLEOTIDE SEQUENCE [LARGE SCALE GENOMIC DNA]</scope>
    <source>
        <strain evidence="2 3">K2S05-167</strain>
    </source>
</reference>
<accession>A0A418VEW3</accession>
<sequence>MSLISLILILVVAVAGLALVRSLEGRSRGTGRRTGRFPQALPVAAKKYFFSCAEREFYETLKRALPAGYLTFPNVRLQDIFYITAKGEDRRGVYSRFQDKHVDFLVVEVKDYHLVLGIELDGPSRDRAEQKYRDAVKEVVFRSAGLLARFRNQQKLSPSALAVALGAYL</sequence>